<organism evidence="7 8">
    <name type="scientific">Marinobacter gudaonensis</name>
    <dbReference type="NCBI Taxonomy" id="375760"/>
    <lineage>
        <taxon>Bacteria</taxon>
        <taxon>Pseudomonadati</taxon>
        <taxon>Pseudomonadota</taxon>
        <taxon>Gammaproteobacteria</taxon>
        <taxon>Pseudomonadales</taxon>
        <taxon>Marinobacteraceae</taxon>
        <taxon>Marinobacter</taxon>
    </lineage>
</organism>
<dbReference type="GO" id="GO:1990351">
    <property type="term" value="C:transporter complex"/>
    <property type="evidence" value="ECO:0007669"/>
    <property type="project" value="TreeGrafter"/>
</dbReference>
<sequence>MQGSTGPIKGLALAGALSMLIAGCGFQLRGAPPVSSALQPLAVICASNVPDTLCQSVREQLTLGQVELTDREAADFVLRLSDFESDRRASAITAQAAAAEYTLRHAVDLEVVSADGVPLVATTELNTTESYRYDETNVLAKQREEETLRQQMDDRLAQQIIFRLAPLTSDRIEAIRQDYQSSQDKSTATPGEP</sequence>
<proteinExistence type="inferred from homology"/>
<evidence type="ECO:0000256" key="4">
    <source>
        <dbReference type="ARBA" id="ARBA00023237"/>
    </source>
</evidence>
<dbReference type="Pfam" id="PF04390">
    <property type="entry name" value="LptE"/>
    <property type="match status" value="1"/>
</dbReference>
<reference evidence="8" key="1">
    <citation type="submission" date="2016-10" db="EMBL/GenBank/DDBJ databases">
        <authorList>
            <person name="Varghese N."/>
            <person name="Submissions S."/>
        </authorList>
    </citation>
    <scope>NUCLEOTIDE SEQUENCE [LARGE SCALE GENOMIC DNA]</scope>
    <source>
        <strain evidence="8">CGMCC 1.6294</strain>
    </source>
</reference>
<dbReference type="HAMAP" id="MF_01186">
    <property type="entry name" value="LPS_assembly_LptE"/>
    <property type="match status" value="1"/>
</dbReference>
<comment type="subunit">
    <text evidence="6">Component of the lipopolysaccharide transport and assembly complex. Interacts with LptD.</text>
</comment>
<dbReference type="GO" id="GO:0001530">
    <property type="term" value="F:lipopolysaccharide binding"/>
    <property type="evidence" value="ECO:0007669"/>
    <property type="project" value="TreeGrafter"/>
</dbReference>
<keyword evidence="4 6" id="KW-0998">Cell outer membrane</keyword>
<dbReference type="Gene3D" id="3.30.160.150">
    <property type="entry name" value="Lipoprotein like domain"/>
    <property type="match status" value="1"/>
</dbReference>
<dbReference type="GO" id="GO:0043165">
    <property type="term" value="P:Gram-negative-bacterium-type cell outer membrane assembly"/>
    <property type="evidence" value="ECO:0007669"/>
    <property type="project" value="UniProtKB-UniRule"/>
</dbReference>
<keyword evidence="1" id="KW-0732">Signal</keyword>
<dbReference type="STRING" id="375760.SAMN04488073_1023"/>
<evidence type="ECO:0000313" key="8">
    <source>
        <dbReference type="Proteomes" id="UP000199290"/>
    </source>
</evidence>
<protein>
    <recommendedName>
        <fullName evidence="6">LPS-assembly lipoprotein LptE</fullName>
    </recommendedName>
</protein>
<evidence type="ECO:0000256" key="5">
    <source>
        <dbReference type="ARBA" id="ARBA00023288"/>
    </source>
</evidence>
<dbReference type="InterPro" id="IPR007485">
    <property type="entry name" value="LPS_assembly_LptE"/>
</dbReference>
<keyword evidence="3" id="KW-0564">Palmitate</keyword>
<name>A0A1I6GKK9_9GAMM</name>
<dbReference type="RefSeq" id="WP_208603378.1">
    <property type="nucleotide sequence ID" value="NZ_FOYV01000001.1"/>
</dbReference>
<gene>
    <name evidence="6" type="primary">lptE</name>
    <name evidence="7" type="ORF">SAMN04488073_1023</name>
</gene>
<dbReference type="PANTHER" id="PTHR38098:SF1">
    <property type="entry name" value="LPS-ASSEMBLY LIPOPROTEIN LPTE"/>
    <property type="match status" value="1"/>
</dbReference>
<evidence type="ECO:0000256" key="1">
    <source>
        <dbReference type="ARBA" id="ARBA00022729"/>
    </source>
</evidence>
<keyword evidence="2 6" id="KW-0472">Membrane</keyword>
<dbReference type="EMBL" id="FOYV01000001">
    <property type="protein sequence ID" value="SFR42681.1"/>
    <property type="molecule type" value="Genomic_DNA"/>
</dbReference>
<evidence type="ECO:0000313" key="7">
    <source>
        <dbReference type="EMBL" id="SFR42681.1"/>
    </source>
</evidence>
<dbReference type="GO" id="GO:0009279">
    <property type="term" value="C:cell outer membrane"/>
    <property type="evidence" value="ECO:0007669"/>
    <property type="project" value="UniProtKB-UniRule"/>
</dbReference>
<accession>A0A1I6GKK9</accession>
<evidence type="ECO:0000256" key="6">
    <source>
        <dbReference type="HAMAP-Rule" id="MF_01186"/>
    </source>
</evidence>
<dbReference type="GO" id="GO:0015920">
    <property type="term" value="P:lipopolysaccharide transport"/>
    <property type="evidence" value="ECO:0007669"/>
    <property type="project" value="TreeGrafter"/>
</dbReference>
<evidence type="ECO:0000256" key="2">
    <source>
        <dbReference type="ARBA" id="ARBA00023136"/>
    </source>
</evidence>
<evidence type="ECO:0000256" key="3">
    <source>
        <dbReference type="ARBA" id="ARBA00023139"/>
    </source>
</evidence>
<keyword evidence="8" id="KW-1185">Reference proteome</keyword>
<dbReference type="AlphaFoldDB" id="A0A1I6GKK9"/>
<dbReference type="PANTHER" id="PTHR38098">
    <property type="entry name" value="LPS-ASSEMBLY LIPOPROTEIN LPTE"/>
    <property type="match status" value="1"/>
</dbReference>
<comment type="function">
    <text evidence="6">Together with LptD, is involved in the assembly of lipopolysaccharide (LPS) at the surface of the outer membrane. Required for the proper assembly of LptD. Binds LPS and may serve as the LPS recognition site at the outer membrane.</text>
</comment>
<keyword evidence="5 7" id="KW-0449">Lipoprotein</keyword>
<comment type="similarity">
    <text evidence="6">Belongs to the LptE lipoprotein family.</text>
</comment>
<dbReference type="Proteomes" id="UP000199290">
    <property type="component" value="Unassembled WGS sequence"/>
</dbReference>